<dbReference type="SMART" id="SM00567">
    <property type="entry name" value="EZ_HEAT"/>
    <property type="match status" value="10"/>
</dbReference>
<keyword evidence="6" id="KW-0732">Signal</keyword>
<dbReference type="Pfam" id="PF23500">
    <property type="entry name" value="DUF7133"/>
    <property type="match status" value="1"/>
</dbReference>
<dbReference type="GO" id="GO:0020037">
    <property type="term" value="F:heme binding"/>
    <property type="evidence" value="ECO:0007669"/>
    <property type="project" value="InterPro"/>
</dbReference>
<dbReference type="SUPFAM" id="SSF48371">
    <property type="entry name" value="ARM repeat"/>
    <property type="match status" value="1"/>
</dbReference>
<dbReference type="eggNOG" id="COG2133">
    <property type="taxonomic scope" value="Bacteria"/>
</dbReference>
<evidence type="ECO:0000256" key="6">
    <source>
        <dbReference type="SAM" id="SignalP"/>
    </source>
</evidence>
<sequence length="1275" mass="137589">MSIPPLRTSIVLLLGSALLPLAAQTPAPVVPKPLLVSDPTLRVDLFATVPEVEACTTVCAAPDGSVYVGNDVRDERLNTDQPVCQIVRFSSGTMERKRTVFADKLYSPAGSLWYDGWLYVIHDPLMSRFKDTDGDGVADVREDLITNLGIKPNAGLNDHVVSGFTLGMDGWFYISVGDRGIFEAKSNKDGSMVTLQGGGIVRCRPDGSQLEIFSGGTRNHLEVDLDAFDRAFTRDNTDDGNGWWTRVTHHIEGGYYGYPFYFKEDTTNGLMAPGPQKPQFTATALSPNERFLPAMTDFGGGSPTGGLVYMSDGLPEKYRNVPFFSEWGKAAVYATDLAREGATYKVAKDTSLVNADKGGDFRPMQLSVAPDGSVLIADWGWGGWKAPKTLGAVWRLSWPEARPAPRIADNAPVPKLIEALGHVDRDQRLRAEFALVKQGEPVVPPLIEVLHDAKAPAVKKAHALWALDLIGDGSPELRDKVTGLIRQVLTDSAPEIRAQAVRELAMRNVAPATDEIVKALKDTDPEVRLQAAIGLGRMRAHGAVPALIGALSEEDRWIRFAARVSLMKIADWQQLAPLLKTQDSRVREQAWLAFDSSYDPNAVAVLAPLVHDEDAAVRAHAAAALGRISYLPAAYPGSWWGTQPVKNPPPLNTVAYAGTSKAIEALTAALNDTDPTVALAAAKALAQGIGPEALPALRARLTTEGDPGVRRQLIETLGVQKDPEALNVFTRIALDEKADADFRDTAIAAVANIGGDEAKKTIVKLAGAQLSHIATRKVIEAAGEMKATDAAPAILPRLSDSDPAIRLAAAKTLNSLGHKSWAPGTVDALLTLLDDKDSKIVIAGIEALSNAHDPVVLPRFIALAEKNRYRKETVGAIASLGGEQVMPVLITMLGDKNIRVRQEAAKALRKYRDKAWPIIEQKFLTNELPPEYEPELRSLFESGTLVKWKMIGPFENVWEAVHPPETDALAQSGQPDLAKKYTNAEGKEVGWNDVSGNSDTGLVDLGQVFHTNGMVCAYAYAEIDSPEEADGKLLAGSDDQLAVWLNGKKVHDSGSGSRGFEPDQDQVDLHFKAGKNQLLLKIGNVSGTWQFAARLPGFDGTKYVQSKEPTPEEKQRAYALATKPDGSWMHAGDPKKGEKVFRDPTGPLAGICATCHTVKGQGGQVGPDLSAIAANYKRADLITSILEPSKTIALGFEQVMIETTGGDTFFGALRVQTDDSLTIVGADAVKHVVKKADVKNRTDMKTSLMPQGLTLALKLDDFVNLVSFLETLKGK</sequence>
<gene>
    <name evidence="8" type="ORF">CfE428DRAFT_6042</name>
</gene>
<dbReference type="RefSeq" id="WP_006983361.1">
    <property type="nucleotide sequence ID" value="NZ_ABVL01000033.1"/>
</dbReference>
<feature type="domain" description="Cytochrome c" evidence="7">
    <location>
        <begin position="1132"/>
        <end position="1273"/>
    </location>
</feature>
<dbReference type="PROSITE" id="PS50077">
    <property type="entry name" value="HEAT_REPEAT"/>
    <property type="match status" value="1"/>
</dbReference>
<evidence type="ECO:0000256" key="1">
    <source>
        <dbReference type="ARBA" id="ARBA00022617"/>
    </source>
</evidence>
<dbReference type="eggNOG" id="COG1413">
    <property type="taxonomic scope" value="Bacteria"/>
</dbReference>
<dbReference type="InterPro" id="IPR036909">
    <property type="entry name" value="Cyt_c-like_dom_sf"/>
</dbReference>
<reference evidence="8 9" key="1">
    <citation type="journal article" date="2011" name="J. Bacteriol.">
        <title>Genome sequence of Chthoniobacter flavus Ellin428, an aerobic heterotrophic soil bacterium.</title>
        <authorList>
            <person name="Kant R."/>
            <person name="van Passel M.W."/>
            <person name="Palva A."/>
            <person name="Lucas S."/>
            <person name="Lapidus A."/>
            <person name="Glavina Del Rio T."/>
            <person name="Dalin E."/>
            <person name="Tice H."/>
            <person name="Bruce D."/>
            <person name="Goodwin L."/>
            <person name="Pitluck S."/>
            <person name="Larimer F.W."/>
            <person name="Land M.L."/>
            <person name="Hauser L."/>
            <person name="Sangwan P."/>
            <person name="de Vos W.M."/>
            <person name="Janssen P.H."/>
            <person name="Smidt H."/>
        </authorList>
    </citation>
    <scope>NUCLEOTIDE SEQUENCE [LARGE SCALE GENOMIC DNA]</scope>
    <source>
        <strain evidence="8 9">Ellin428</strain>
    </source>
</reference>
<evidence type="ECO:0000256" key="2">
    <source>
        <dbReference type="ARBA" id="ARBA00022723"/>
    </source>
</evidence>
<dbReference type="InterPro" id="IPR016024">
    <property type="entry name" value="ARM-type_fold"/>
</dbReference>
<dbReference type="NCBIfam" id="TIGR02603">
    <property type="entry name" value="CxxCH_TIGR02603"/>
    <property type="match status" value="1"/>
</dbReference>
<dbReference type="GO" id="GO:0009055">
    <property type="term" value="F:electron transfer activity"/>
    <property type="evidence" value="ECO:0007669"/>
    <property type="project" value="InterPro"/>
</dbReference>
<dbReference type="InterPro" id="IPR011042">
    <property type="entry name" value="6-blade_b-propeller_TolB-like"/>
</dbReference>
<dbReference type="InterPro" id="IPR055557">
    <property type="entry name" value="DUF7133"/>
</dbReference>
<organism evidence="8 9">
    <name type="scientific">Chthoniobacter flavus Ellin428</name>
    <dbReference type="NCBI Taxonomy" id="497964"/>
    <lineage>
        <taxon>Bacteria</taxon>
        <taxon>Pseudomonadati</taxon>
        <taxon>Verrucomicrobiota</taxon>
        <taxon>Spartobacteria</taxon>
        <taxon>Chthoniobacterales</taxon>
        <taxon>Chthoniobacteraceae</taxon>
        <taxon>Chthoniobacter</taxon>
    </lineage>
</organism>
<dbReference type="PROSITE" id="PS51007">
    <property type="entry name" value="CYTC"/>
    <property type="match status" value="1"/>
</dbReference>
<dbReference type="Gene3D" id="1.10.760.10">
    <property type="entry name" value="Cytochrome c-like domain"/>
    <property type="match status" value="1"/>
</dbReference>
<dbReference type="PANTHER" id="PTHR33546">
    <property type="entry name" value="LARGE, MULTIFUNCTIONAL SECRETED PROTEIN-RELATED"/>
    <property type="match status" value="1"/>
</dbReference>
<proteinExistence type="predicted"/>
<dbReference type="InterPro" id="IPR013428">
    <property type="entry name" value="Membrane-bound_put_N"/>
</dbReference>
<name>B4DAV1_9BACT</name>
<dbReference type="eggNOG" id="COG2010">
    <property type="taxonomic scope" value="Bacteria"/>
</dbReference>
<dbReference type="InterPro" id="IPR011989">
    <property type="entry name" value="ARM-like"/>
</dbReference>
<feature type="signal peptide" evidence="6">
    <location>
        <begin position="1"/>
        <end position="23"/>
    </location>
</feature>
<accession>B4DAV1</accession>
<dbReference type="Pfam" id="PF02985">
    <property type="entry name" value="HEAT"/>
    <property type="match status" value="1"/>
</dbReference>
<dbReference type="SUPFAM" id="SSF46626">
    <property type="entry name" value="Cytochrome c"/>
    <property type="match status" value="1"/>
</dbReference>
<protein>
    <submittedName>
        <fullName evidence="8">Heme-binding protein</fullName>
    </submittedName>
</protein>
<dbReference type="PANTHER" id="PTHR33546:SF1">
    <property type="entry name" value="LARGE, MULTIFUNCTIONAL SECRETED PROTEIN"/>
    <property type="match status" value="1"/>
</dbReference>
<dbReference type="InterPro" id="IPR011041">
    <property type="entry name" value="Quinoprot_gluc/sorb_DH_b-prop"/>
</dbReference>
<comment type="caution">
    <text evidence="8">The sequence shown here is derived from an EMBL/GenBank/DDBJ whole genome shotgun (WGS) entry which is preliminary data.</text>
</comment>
<keyword evidence="3" id="KW-0677">Repeat</keyword>
<dbReference type="InterPro" id="IPR021133">
    <property type="entry name" value="HEAT_type_2"/>
</dbReference>
<dbReference type="GO" id="GO:0046872">
    <property type="term" value="F:metal ion binding"/>
    <property type="evidence" value="ECO:0007669"/>
    <property type="project" value="UniProtKB-KW"/>
</dbReference>
<dbReference type="InParanoid" id="B4DAV1"/>
<evidence type="ECO:0000256" key="5">
    <source>
        <dbReference type="PROSITE-ProRule" id="PRU00433"/>
    </source>
</evidence>
<dbReference type="InterPro" id="IPR009056">
    <property type="entry name" value="Cyt_c-like_dom"/>
</dbReference>
<dbReference type="Gene3D" id="1.25.10.10">
    <property type="entry name" value="Leucine-rich Repeat Variant"/>
    <property type="match status" value="4"/>
</dbReference>
<evidence type="ECO:0000256" key="3">
    <source>
        <dbReference type="ARBA" id="ARBA00022737"/>
    </source>
</evidence>
<keyword evidence="9" id="KW-1185">Reference proteome</keyword>
<dbReference type="STRING" id="497964.CfE428DRAFT_6042"/>
<evidence type="ECO:0000313" key="9">
    <source>
        <dbReference type="Proteomes" id="UP000005824"/>
    </source>
</evidence>
<dbReference type="SUPFAM" id="SSF50952">
    <property type="entry name" value="Soluble quinoprotein glucose dehydrogenase"/>
    <property type="match status" value="1"/>
</dbReference>
<dbReference type="InterPro" id="IPR000357">
    <property type="entry name" value="HEAT"/>
</dbReference>
<evidence type="ECO:0000313" key="8">
    <source>
        <dbReference type="EMBL" id="EDY16423.1"/>
    </source>
</evidence>
<dbReference type="Proteomes" id="UP000005824">
    <property type="component" value="Unassembled WGS sequence"/>
</dbReference>
<dbReference type="AlphaFoldDB" id="B4DAV1"/>
<dbReference type="EMBL" id="ABVL01000033">
    <property type="protein sequence ID" value="EDY16423.1"/>
    <property type="molecule type" value="Genomic_DNA"/>
</dbReference>
<dbReference type="NCBIfam" id="TIGR02604">
    <property type="entry name" value="Piru_Ver_Nterm"/>
    <property type="match status" value="1"/>
</dbReference>
<feature type="chain" id="PRO_5002802688" evidence="6">
    <location>
        <begin position="24"/>
        <end position="1275"/>
    </location>
</feature>
<keyword evidence="2 5" id="KW-0479">Metal-binding</keyword>
<evidence type="ECO:0000259" key="7">
    <source>
        <dbReference type="PROSITE" id="PS51007"/>
    </source>
</evidence>
<dbReference type="Pfam" id="PF13646">
    <property type="entry name" value="HEAT_2"/>
    <property type="match status" value="4"/>
</dbReference>
<evidence type="ECO:0000256" key="4">
    <source>
        <dbReference type="ARBA" id="ARBA00023004"/>
    </source>
</evidence>
<keyword evidence="1 5" id="KW-0349">Heme</keyword>
<dbReference type="Gene3D" id="2.120.10.30">
    <property type="entry name" value="TolB, C-terminal domain"/>
    <property type="match status" value="1"/>
</dbReference>
<dbReference type="InterPro" id="IPR013427">
    <property type="entry name" value="Haem-bd_dom_put"/>
</dbReference>
<dbReference type="InterPro" id="IPR004155">
    <property type="entry name" value="PBS_lyase_HEAT"/>
</dbReference>
<keyword evidence="4 5" id="KW-0408">Iron</keyword>